<dbReference type="Proteomes" id="UP001501207">
    <property type="component" value="Unassembled WGS sequence"/>
</dbReference>
<dbReference type="SMART" id="SM00342">
    <property type="entry name" value="HTH_ARAC"/>
    <property type="match status" value="1"/>
</dbReference>
<keyword evidence="3" id="KW-0804">Transcription</keyword>
<sequence>MKLYIKNMVCNRCVMVVREELEKAGLQPRSVILGEAELAGDPSEPQLRMLEERLNVLGFELLEDRKKQQIEKIRLLIINQVQQGEIPEHFSLITYISQNLHRDYSALSRLFSEVEGITIEQFFILQKIEKVKELLLYNELSLSEIAFRLGYSSVAHLSGQFKKITGLTPSSFRQSHPAHRSALDEVHR</sequence>
<dbReference type="InterPro" id="IPR018062">
    <property type="entry name" value="HTH_AraC-typ_CS"/>
</dbReference>
<keyword evidence="1" id="KW-0805">Transcription regulation</keyword>
<dbReference type="PANTHER" id="PTHR43280:SF2">
    <property type="entry name" value="HTH-TYPE TRANSCRIPTIONAL REGULATOR EXSA"/>
    <property type="match status" value="1"/>
</dbReference>
<comment type="caution">
    <text evidence="5">The sequence shown here is derived from an EMBL/GenBank/DDBJ whole genome shotgun (WGS) entry which is preliminary data.</text>
</comment>
<evidence type="ECO:0000313" key="5">
    <source>
        <dbReference type="EMBL" id="GAA4315004.1"/>
    </source>
</evidence>
<evidence type="ECO:0000256" key="1">
    <source>
        <dbReference type="ARBA" id="ARBA00023015"/>
    </source>
</evidence>
<dbReference type="Gene3D" id="3.30.70.100">
    <property type="match status" value="1"/>
</dbReference>
<accession>A0ABP8G1E6</accession>
<evidence type="ECO:0000259" key="4">
    <source>
        <dbReference type="PROSITE" id="PS01124"/>
    </source>
</evidence>
<dbReference type="PANTHER" id="PTHR43280">
    <property type="entry name" value="ARAC-FAMILY TRANSCRIPTIONAL REGULATOR"/>
    <property type="match status" value="1"/>
</dbReference>
<evidence type="ECO:0000256" key="2">
    <source>
        <dbReference type="ARBA" id="ARBA00023125"/>
    </source>
</evidence>
<dbReference type="PROSITE" id="PS00041">
    <property type="entry name" value="HTH_ARAC_FAMILY_1"/>
    <property type="match status" value="1"/>
</dbReference>
<protein>
    <recommendedName>
        <fullName evidence="4">HTH araC/xylS-type domain-containing protein</fullName>
    </recommendedName>
</protein>
<dbReference type="InterPro" id="IPR009057">
    <property type="entry name" value="Homeodomain-like_sf"/>
</dbReference>
<dbReference type="Gene3D" id="1.10.10.60">
    <property type="entry name" value="Homeodomain-like"/>
    <property type="match status" value="1"/>
</dbReference>
<feature type="domain" description="HTH araC/xylS-type" evidence="4">
    <location>
        <begin position="71"/>
        <end position="175"/>
    </location>
</feature>
<dbReference type="RefSeq" id="WP_344980026.1">
    <property type="nucleotide sequence ID" value="NZ_BAABFN010000006.1"/>
</dbReference>
<organism evidence="5 6">
    <name type="scientific">Compostibacter hankyongensis</name>
    <dbReference type="NCBI Taxonomy" id="1007089"/>
    <lineage>
        <taxon>Bacteria</taxon>
        <taxon>Pseudomonadati</taxon>
        <taxon>Bacteroidota</taxon>
        <taxon>Chitinophagia</taxon>
        <taxon>Chitinophagales</taxon>
        <taxon>Chitinophagaceae</taxon>
        <taxon>Compostibacter</taxon>
    </lineage>
</organism>
<dbReference type="EMBL" id="BAABFN010000006">
    <property type="protein sequence ID" value="GAA4315004.1"/>
    <property type="molecule type" value="Genomic_DNA"/>
</dbReference>
<dbReference type="PROSITE" id="PS01124">
    <property type="entry name" value="HTH_ARAC_FAMILY_2"/>
    <property type="match status" value="1"/>
</dbReference>
<evidence type="ECO:0000313" key="6">
    <source>
        <dbReference type="Proteomes" id="UP001501207"/>
    </source>
</evidence>
<dbReference type="InterPro" id="IPR018060">
    <property type="entry name" value="HTH_AraC"/>
</dbReference>
<keyword evidence="2" id="KW-0238">DNA-binding</keyword>
<keyword evidence="6" id="KW-1185">Reference proteome</keyword>
<name>A0ABP8G1E6_9BACT</name>
<evidence type="ECO:0000256" key="3">
    <source>
        <dbReference type="ARBA" id="ARBA00023163"/>
    </source>
</evidence>
<gene>
    <name evidence="5" type="ORF">GCM10023143_26130</name>
</gene>
<dbReference type="Pfam" id="PF12833">
    <property type="entry name" value="HTH_18"/>
    <property type="match status" value="1"/>
</dbReference>
<dbReference type="SUPFAM" id="SSF46689">
    <property type="entry name" value="Homeodomain-like"/>
    <property type="match status" value="1"/>
</dbReference>
<proteinExistence type="predicted"/>
<reference evidence="6" key="1">
    <citation type="journal article" date="2019" name="Int. J. Syst. Evol. Microbiol.">
        <title>The Global Catalogue of Microorganisms (GCM) 10K type strain sequencing project: providing services to taxonomists for standard genome sequencing and annotation.</title>
        <authorList>
            <consortium name="The Broad Institute Genomics Platform"/>
            <consortium name="The Broad Institute Genome Sequencing Center for Infectious Disease"/>
            <person name="Wu L."/>
            <person name="Ma J."/>
        </authorList>
    </citation>
    <scope>NUCLEOTIDE SEQUENCE [LARGE SCALE GENOMIC DNA]</scope>
    <source>
        <strain evidence="6">JCM 17664</strain>
    </source>
</reference>